<sequence length="455" mass="49720">MFNLFKPAPPIDRLPDNQIDSEYKKLRLQVFLGIFIGYAAYYLLRKNFSLAMPYLTAQGFSKAELGFALSAISIAYGISKFVMATISDRSNARMFLPAGLILSAVVSLLMGVVPFFTSSVAIMFIMLFLNGWFQGMGWPPSGRVLVHWFSLNERGNKTAIWNVAHNVGGGVMAPLAVAGVAIFAGMSGFSQSGYEGVFILPALAAIVFAIVSYFLIRDTPQSVGLPSIEEYRNDYPSATKKTFETELSTKEILFKYVLNNKWVWAIAFANIFVYFVRYGVLDWAPTYLSEEKGFNMNKSSWAYFLYEWAGIPGTLLCGWISDKMFKGRRGPAGVVFMIGVLIAVLVYWFNPPGNPTVDMLCLIAIGFLIYGPVMLVGLQALDFVPKKAAGTAAGLTGLFGYLGGTVTANALMGVIVSASGWNAGFTLLVGSCAIAAVLFALTWNVRGQEVVKNQH</sequence>
<keyword evidence="5 8" id="KW-1133">Transmembrane helix</keyword>
<dbReference type="Proteomes" id="UP001575622">
    <property type="component" value="Unassembled WGS sequence"/>
</dbReference>
<feature type="transmembrane region" description="Helical" evidence="8">
    <location>
        <begin position="163"/>
        <end position="184"/>
    </location>
</feature>
<feature type="transmembrane region" description="Helical" evidence="8">
    <location>
        <begin position="301"/>
        <end position="320"/>
    </location>
</feature>
<feature type="transmembrane region" description="Helical" evidence="8">
    <location>
        <begin position="356"/>
        <end position="378"/>
    </location>
</feature>
<comment type="caution">
    <text evidence="10">The sequence shown here is derived from an EMBL/GenBank/DDBJ whole genome shotgun (WGS) entry which is preliminary data.</text>
</comment>
<dbReference type="PIRSF" id="PIRSF002808">
    <property type="entry name" value="Hexose_phosphate_transp"/>
    <property type="match status" value="1"/>
</dbReference>
<evidence type="ECO:0000313" key="11">
    <source>
        <dbReference type="Proteomes" id="UP001575622"/>
    </source>
</evidence>
<feature type="transmembrane region" description="Helical" evidence="8">
    <location>
        <begin position="424"/>
        <end position="445"/>
    </location>
</feature>
<dbReference type="NCBIfam" id="TIGR00881">
    <property type="entry name" value="2A0104"/>
    <property type="match status" value="1"/>
</dbReference>
<evidence type="ECO:0000256" key="6">
    <source>
        <dbReference type="ARBA" id="ARBA00023136"/>
    </source>
</evidence>
<organism evidence="10 11">
    <name type="scientific">Paenibacillus oleatilyticus</name>
    <dbReference type="NCBI Taxonomy" id="2594886"/>
    <lineage>
        <taxon>Bacteria</taxon>
        <taxon>Bacillati</taxon>
        <taxon>Bacillota</taxon>
        <taxon>Bacilli</taxon>
        <taxon>Bacillales</taxon>
        <taxon>Paenibacillaceae</taxon>
        <taxon>Paenibacillus</taxon>
    </lineage>
</organism>
<feature type="transmembrane region" description="Helical" evidence="8">
    <location>
        <begin position="332"/>
        <end position="350"/>
    </location>
</feature>
<dbReference type="RefSeq" id="WP_373951491.1">
    <property type="nucleotide sequence ID" value="NZ_JBHDLN010000005.1"/>
</dbReference>
<proteinExistence type="inferred from homology"/>
<keyword evidence="4 8" id="KW-0812">Transmembrane</keyword>
<dbReference type="PANTHER" id="PTHR43826:SF6">
    <property type="entry name" value="GLYCEROL-3-PHOSPHATE TRANSPORTER"/>
    <property type="match status" value="1"/>
</dbReference>
<dbReference type="InterPro" id="IPR036259">
    <property type="entry name" value="MFS_trans_sf"/>
</dbReference>
<evidence type="ECO:0000259" key="9">
    <source>
        <dbReference type="PROSITE" id="PS50850"/>
    </source>
</evidence>
<dbReference type="NCBIfam" id="TIGR00712">
    <property type="entry name" value="glpT"/>
    <property type="match status" value="1"/>
</dbReference>
<evidence type="ECO:0000256" key="2">
    <source>
        <dbReference type="ARBA" id="ARBA00009598"/>
    </source>
</evidence>
<feature type="domain" description="Major facilitator superfamily (MFS) profile" evidence="9">
    <location>
        <begin position="26"/>
        <end position="448"/>
    </location>
</feature>
<keyword evidence="11" id="KW-1185">Reference proteome</keyword>
<dbReference type="SUPFAM" id="SSF103473">
    <property type="entry name" value="MFS general substrate transporter"/>
    <property type="match status" value="1"/>
</dbReference>
<dbReference type="Pfam" id="PF07690">
    <property type="entry name" value="MFS_1"/>
    <property type="match status" value="1"/>
</dbReference>
<dbReference type="InterPro" id="IPR000849">
    <property type="entry name" value="Sugar_P_transporter"/>
</dbReference>
<evidence type="ECO:0000256" key="5">
    <source>
        <dbReference type="ARBA" id="ARBA00022989"/>
    </source>
</evidence>
<dbReference type="InterPro" id="IPR020846">
    <property type="entry name" value="MFS_dom"/>
</dbReference>
<feature type="transmembrane region" description="Helical" evidence="8">
    <location>
        <begin position="262"/>
        <end position="281"/>
    </location>
</feature>
<dbReference type="PANTHER" id="PTHR43826">
    <property type="entry name" value="GLUCOSE-6-PHOSPHATE EXCHANGER SLC37A4"/>
    <property type="match status" value="1"/>
</dbReference>
<dbReference type="InterPro" id="IPR051337">
    <property type="entry name" value="OPA_Antiporter"/>
</dbReference>
<comment type="similarity">
    <text evidence="2">Belongs to the major facilitator superfamily. Organophosphate:Pi antiporter (OPA) (TC 2.A.1.4) family.</text>
</comment>
<evidence type="ECO:0000256" key="7">
    <source>
        <dbReference type="NCBIfam" id="TIGR00712"/>
    </source>
</evidence>
<name>A0ABV4V1X2_9BACL</name>
<dbReference type="CDD" id="cd17345">
    <property type="entry name" value="MFS_GlpT"/>
    <property type="match status" value="1"/>
</dbReference>
<evidence type="ECO:0000256" key="1">
    <source>
        <dbReference type="ARBA" id="ARBA00004651"/>
    </source>
</evidence>
<dbReference type="InterPro" id="IPR021159">
    <property type="entry name" value="Sugar-P_transporter_CS"/>
</dbReference>
<accession>A0ABV4V1X2</accession>
<gene>
    <name evidence="10" type="primary">glpT</name>
    <name evidence="10" type="ORF">ACEU3E_12975</name>
</gene>
<dbReference type="EMBL" id="JBHDLN010000005">
    <property type="protein sequence ID" value="MFB0843088.1"/>
    <property type="molecule type" value="Genomic_DNA"/>
</dbReference>
<evidence type="ECO:0000256" key="3">
    <source>
        <dbReference type="ARBA" id="ARBA00022448"/>
    </source>
</evidence>
<evidence type="ECO:0000256" key="8">
    <source>
        <dbReference type="SAM" id="Phobius"/>
    </source>
</evidence>
<dbReference type="InterPro" id="IPR011701">
    <property type="entry name" value="MFS"/>
</dbReference>
<feature type="transmembrane region" description="Helical" evidence="8">
    <location>
        <begin position="398"/>
        <end position="418"/>
    </location>
</feature>
<dbReference type="PROSITE" id="PS50850">
    <property type="entry name" value="MFS"/>
    <property type="match status" value="1"/>
</dbReference>
<feature type="transmembrane region" description="Helical" evidence="8">
    <location>
        <begin position="26"/>
        <end position="44"/>
    </location>
</feature>
<feature type="transmembrane region" description="Helical" evidence="8">
    <location>
        <begin position="196"/>
        <end position="216"/>
    </location>
</feature>
<dbReference type="Gene3D" id="1.20.1250.20">
    <property type="entry name" value="MFS general substrate transporter like domains"/>
    <property type="match status" value="2"/>
</dbReference>
<evidence type="ECO:0000313" key="10">
    <source>
        <dbReference type="EMBL" id="MFB0843088.1"/>
    </source>
</evidence>
<feature type="transmembrane region" description="Helical" evidence="8">
    <location>
        <begin position="65"/>
        <end position="86"/>
    </location>
</feature>
<keyword evidence="3" id="KW-0813">Transport</keyword>
<evidence type="ECO:0000256" key="4">
    <source>
        <dbReference type="ARBA" id="ARBA00022692"/>
    </source>
</evidence>
<dbReference type="InterPro" id="IPR005267">
    <property type="entry name" value="G3P_transporter"/>
</dbReference>
<comment type="subcellular location">
    <subcellularLocation>
        <location evidence="1">Cell membrane</location>
        <topology evidence="1">Multi-pass membrane protein</topology>
    </subcellularLocation>
</comment>
<protein>
    <recommendedName>
        <fullName evidence="7">Glycerol-3-phosphate transporter</fullName>
    </recommendedName>
</protein>
<feature type="transmembrane region" description="Helical" evidence="8">
    <location>
        <begin position="98"/>
        <end position="129"/>
    </location>
</feature>
<dbReference type="PROSITE" id="PS00942">
    <property type="entry name" value="GLPT"/>
    <property type="match status" value="1"/>
</dbReference>
<reference evidence="10 11" key="1">
    <citation type="submission" date="2024-09" db="EMBL/GenBank/DDBJ databases">
        <authorList>
            <person name="Makale K.P.P."/>
            <person name="Makhzoum A."/>
            <person name="Rantong G."/>
            <person name="Rahube T.O."/>
        </authorList>
    </citation>
    <scope>NUCLEOTIDE SEQUENCE [LARGE SCALE GENOMIC DNA]</scope>
    <source>
        <strain evidence="10 11">KM_D13</strain>
    </source>
</reference>
<keyword evidence="6 8" id="KW-0472">Membrane</keyword>